<evidence type="ECO:0000259" key="3">
    <source>
        <dbReference type="Pfam" id="PF00130"/>
    </source>
</evidence>
<dbReference type="Proteomes" id="UP000271162">
    <property type="component" value="Unassembled WGS sequence"/>
</dbReference>
<feature type="domain" description="Phorbol-ester/DAG-type" evidence="3">
    <location>
        <begin position="57"/>
        <end position="89"/>
    </location>
</feature>
<dbReference type="InterPro" id="IPR046349">
    <property type="entry name" value="C1-like_sf"/>
</dbReference>
<dbReference type="Pfam" id="PF00130">
    <property type="entry name" value="C1_1"/>
    <property type="match status" value="1"/>
</dbReference>
<protein>
    <submittedName>
        <fullName evidence="6">Phorbol-ester/DAG-type domain-containing protein</fullName>
    </submittedName>
</protein>
<sequence>MLRVNANGAEKLHITLQCGDEQESITLDRKEVDTMLKTLKDHVRDFADRAAPDWKEVKTYMLPTFCHFCGDLIKGVIRQGLHCKTCKNRAGTTTQYGGKNLYYADKLRCLPQTPHGTYQPRPQVQRLWGERPP</sequence>
<organism evidence="6">
    <name type="scientific">Nippostrongylus brasiliensis</name>
    <name type="common">Rat hookworm</name>
    <dbReference type="NCBI Taxonomy" id="27835"/>
    <lineage>
        <taxon>Eukaryota</taxon>
        <taxon>Metazoa</taxon>
        <taxon>Ecdysozoa</taxon>
        <taxon>Nematoda</taxon>
        <taxon>Chromadorea</taxon>
        <taxon>Rhabditida</taxon>
        <taxon>Rhabditina</taxon>
        <taxon>Rhabditomorpha</taxon>
        <taxon>Strongyloidea</taxon>
        <taxon>Heligmosomidae</taxon>
        <taxon>Nippostrongylus</taxon>
    </lineage>
</organism>
<keyword evidence="5" id="KW-1185">Reference proteome</keyword>
<evidence type="ECO:0000256" key="2">
    <source>
        <dbReference type="ARBA" id="ARBA00022833"/>
    </source>
</evidence>
<reference evidence="6" key="1">
    <citation type="submission" date="2016-04" db="UniProtKB">
        <authorList>
            <consortium name="WormBaseParasite"/>
        </authorList>
    </citation>
    <scope>IDENTIFICATION</scope>
</reference>
<dbReference type="WBParaSite" id="NBR_0000918901-mRNA-1">
    <property type="protein sequence ID" value="NBR_0000918901-mRNA-1"/>
    <property type="gene ID" value="NBR_0000918901"/>
</dbReference>
<dbReference type="Gene3D" id="3.30.60.20">
    <property type="match status" value="1"/>
</dbReference>
<reference evidence="4 5" key="2">
    <citation type="submission" date="2018-11" db="EMBL/GenBank/DDBJ databases">
        <authorList>
            <consortium name="Pathogen Informatics"/>
        </authorList>
    </citation>
    <scope>NUCLEOTIDE SEQUENCE [LARGE SCALE GENOMIC DNA]</scope>
</reference>
<name>A0A158QYY4_NIPBR</name>
<dbReference type="OMA" id="TCKNRAG"/>
<evidence type="ECO:0000256" key="1">
    <source>
        <dbReference type="ARBA" id="ARBA00022723"/>
    </source>
</evidence>
<dbReference type="AlphaFoldDB" id="A0A158QYY4"/>
<dbReference type="GO" id="GO:0046872">
    <property type="term" value="F:metal ion binding"/>
    <property type="evidence" value="ECO:0007669"/>
    <property type="project" value="UniProtKB-KW"/>
</dbReference>
<proteinExistence type="predicted"/>
<dbReference type="STRING" id="27835.A0A158QYY4"/>
<dbReference type="InterPro" id="IPR002219">
    <property type="entry name" value="PKC_DAG/PE"/>
</dbReference>
<evidence type="ECO:0000313" key="5">
    <source>
        <dbReference type="Proteomes" id="UP000271162"/>
    </source>
</evidence>
<dbReference type="SUPFAM" id="SSF57889">
    <property type="entry name" value="Cysteine-rich domain"/>
    <property type="match status" value="1"/>
</dbReference>
<keyword evidence="1" id="KW-0479">Metal-binding</keyword>
<keyword evidence="2" id="KW-0862">Zinc</keyword>
<evidence type="ECO:0000313" key="6">
    <source>
        <dbReference type="WBParaSite" id="NBR_0000918901-mRNA-1"/>
    </source>
</evidence>
<dbReference type="EMBL" id="UYSL01020105">
    <property type="protein sequence ID" value="VDL72779.1"/>
    <property type="molecule type" value="Genomic_DNA"/>
</dbReference>
<accession>A0A158QYY4</accession>
<gene>
    <name evidence="4" type="ORF">NBR_LOCUS9190</name>
</gene>
<evidence type="ECO:0000313" key="4">
    <source>
        <dbReference type="EMBL" id="VDL72779.1"/>
    </source>
</evidence>